<dbReference type="InterPro" id="IPR028908">
    <property type="entry name" value="Tox-PL_dom"/>
</dbReference>
<name>A0A8T8I6V0_9PSEU</name>
<evidence type="ECO:0000313" key="3">
    <source>
        <dbReference type="EMBL" id="QTR06288.1"/>
    </source>
</evidence>
<feature type="domain" description="Immunity protein 35" evidence="1">
    <location>
        <begin position="234"/>
        <end position="317"/>
    </location>
</feature>
<feature type="domain" description="Tox-PL" evidence="2">
    <location>
        <begin position="99"/>
        <end position="202"/>
    </location>
</feature>
<feature type="non-terminal residue" evidence="3">
    <location>
        <position position="333"/>
    </location>
</feature>
<proteinExistence type="predicted"/>
<reference evidence="3" key="1">
    <citation type="submission" date="2021-04" db="EMBL/GenBank/DDBJ databases">
        <title>Saccharothrix algeriensis WGS.</title>
        <authorList>
            <person name="Stuskova K."/>
            <person name="Hakalova E."/>
            <person name="Tebbal A.B."/>
            <person name="Eichmeier A."/>
        </authorList>
    </citation>
    <scope>NUCLEOTIDE SEQUENCE</scope>
    <source>
        <strain evidence="3">NRRL B-24137</strain>
    </source>
</reference>
<dbReference type="InterPro" id="IPR029082">
    <property type="entry name" value="Imm35"/>
</dbReference>
<protein>
    <submittedName>
        <fullName evidence="3">Uncharacterized protein</fullName>
    </submittedName>
</protein>
<evidence type="ECO:0000259" key="1">
    <source>
        <dbReference type="Pfam" id="PF15567"/>
    </source>
</evidence>
<accession>A0A8T8I6V0</accession>
<gene>
    <name evidence="3" type="ORF">J7S33_19160</name>
</gene>
<sequence>MRVTRTRDVAQQWLDRAYGGGSAEPTRYALLETPRLAVFGCRFRGAAEPMLAGAIAVPANGDAPYPLPNDRPFGDLGIGEEHPGDWRAPAERDWVWRVNARNCVVAADAAVDRAPASALPWQPADERPGWWDRLRAGHFPQAEVAACGGWDEVLAAVRDGGPDTRGVVWVRRELAGVEVTGHLLYAHHDDDGRVAVLDGMTGAPADLETATVSGLVLARFHRPRPAPEPADLGSAVRRAERHLAGAYGEEVVLVSPGPADELERGWLFACTTRAYLASGDFHDQLLDAALVVPKHPAEAPFALPNADPWRWLARWDAGATDLPPPPAPGPASW</sequence>
<dbReference type="AlphaFoldDB" id="A0A8T8I6V0"/>
<organism evidence="3 4">
    <name type="scientific">Saccharothrix algeriensis</name>
    <dbReference type="NCBI Taxonomy" id="173560"/>
    <lineage>
        <taxon>Bacteria</taxon>
        <taxon>Bacillati</taxon>
        <taxon>Actinomycetota</taxon>
        <taxon>Actinomycetes</taxon>
        <taxon>Pseudonocardiales</taxon>
        <taxon>Pseudonocardiaceae</taxon>
        <taxon>Saccharothrix</taxon>
    </lineage>
</organism>
<dbReference type="EMBL" id="CP072788">
    <property type="protein sequence ID" value="QTR06288.1"/>
    <property type="molecule type" value="Genomic_DNA"/>
</dbReference>
<evidence type="ECO:0000313" key="4">
    <source>
        <dbReference type="Proteomes" id="UP000671828"/>
    </source>
</evidence>
<dbReference type="Pfam" id="PF15567">
    <property type="entry name" value="Imm35"/>
    <property type="match status" value="1"/>
</dbReference>
<evidence type="ECO:0000259" key="2">
    <source>
        <dbReference type="Pfam" id="PF15644"/>
    </source>
</evidence>
<dbReference type="Proteomes" id="UP000671828">
    <property type="component" value="Chromosome"/>
</dbReference>
<dbReference type="Pfam" id="PF15644">
    <property type="entry name" value="Gln_amidase"/>
    <property type="match status" value="1"/>
</dbReference>